<organism evidence="1 2">
    <name type="scientific">Gossypium aridum</name>
    <name type="common">American cotton</name>
    <name type="synonym">Erioxylum aridum</name>
    <dbReference type="NCBI Taxonomy" id="34290"/>
    <lineage>
        <taxon>Eukaryota</taxon>
        <taxon>Viridiplantae</taxon>
        <taxon>Streptophyta</taxon>
        <taxon>Embryophyta</taxon>
        <taxon>Tracheophyta</taxon>
        <taxon>Spermatophyta</taxon>
        <taxon>Magnoliopsida</taxon>
        <taxon>eudicotyledons</taxon>
        <taxon>Gunneridae</taxon>
        <taxon>Pentapetalae</taxon>
        <taxon>rosids</taxon>
        <taxon>malvids</taxon>
        <taxon>Malvales</taxon>
        <taxon>Malvaceae</taxon>
        <taxon>Malvoideae</taxon>
        <taxon>Gossypium</taxon>
    </lineage>
</organism>
<feature type="non-terminal residue" evidence="1">
    <location>
        <position position="1"/>
    </location>
</feature>
<protein>
    <recommendedName>
        <fullName evidence="3">DUF4283 domain-containing protein</fullName>
    </recommendedName>
</protein>
<accession>A0A7J8WU12</accession>
<comment type="caution">
    <text evidence="1">The sequence shown here is derived from an EMBL/GenBank/DDBJ whole genome shotgun (WGS) entry which is preliminary data.</text>
</comment>
<dbReference type="AlphaFoldDB" id="A0A7J8WU12"/>
<name>A0A7J8WU12_GOSAI</name>
<sequence>MSKILVYGGGNNTSNKDRNTKKVRFKDVDMNMSSEMVVELSPVLEGDITRTMVNEISGINFLEKIKQILKPSHSFHLMDVENSYFLVKFQNKEDYEKWVKGAICPYSDIHQLGKIASLSVSNLYAFDRSVMGYGGDKEKTTVALLDKEKSVDLSKSFNIWILGQSSPSKVGQVANIGPKEVHGVELTTSIGPGLEGCDMCLRAPGNHSGLKLGSSSKANVGGPSNLLKDCVMVDPTAPVNFVELNVENRNSVTSPISVELNAPVTLVNGSVESTMKINQSILNPRRHLTISSKENVIPNSPKDLEKGCASSKFPCIFREYNKEFKHDIVGLLDMRVSGGKVDSIIARLWFHFSHCVEGIGIYKETKISLGKIEDAISGNGSSWMEIGDFNAHLSSCEEKRWEKDGNKIRCWRDPWIPNVGPLANLIPNHSTLDMDYLLSDTTTGNGEWNIDLFRLWGLGHDSTCGVCGHVSEDIHHVLGDYTAARNIWDLLILVEWYIKLYSNSLQEWLVLNLQIHQNWCLGDVDWQCLIGII</sequence>
<proteinExistence type="predicted"/>
<evidence type="ECO:0000313" key="2">
    <source>
        <dbReference type="Proteomes" id="UP000593577"/>
    </source>
</evidence>
<dbReference type="EMBL" id="JABFAA010000003">
    <property type="protein sequence ID" value="MBA0678547.1"/>
    <property type="molecule type" value="Genomic_DNA"/>
</dbReference>
<evidence type="ECO:0008006" key="3">
    <source>
        <dbReference type="Google" id="ProtNLM"/>
    </source>
</evidence>
<gene>
    <name evidence="1" type="ORF">Goari_019887</name>
</gene>
<evidence type="ECO:0000313" key="1">
    <source>
        <dbReference type="EMBL" id="MBA0678547.1"/>
    </source>
</evidence>
<dbReference type="Proteomes" id="UP000593577">
    <property type="component" value="Unassembled WGS sequence"/>
</dbReference>
<reference evidence="1 2" key="1">
    <citation type="journal article" date="2019" name="Genome Biol. Evol.">
        <title>Insights into the evolution of the New World diploid cottons (Gossypium, subgenus Houzingenia) based on genome sequencing.</title>
        <authorList>
            <person name="Grover C.E."/>
            <person name="Arick M.A. 2nd"/>
            <person name="Thrash A."/>
            <person name="Conover J.L."/>
            <person name="Sanders W.S."/>
            <person name="Peterson D.G."/>
            <person name="Frelichowski J.E."/>
            <person name="Scheffler J.A."/>
            <person name="Scheffler B.E."/>
            <person name="Wendel J.F."/>
        </authorList>
    </citation>
    <scope>NUCLEOTIDE SEQUENCE [LARGE SCALE GENOMIC DNA]</scope>
    <source>
        <strain evidence="1">185</strain>
        <tissue evidence="1">Leaf</tissue>
    </source>
</reference>
<keyword evidence="2" id="KW-1185">Reference proteome</keyword>